<keyword evidence="3" id="KW-1185">Reference proteome</keyword>
<sequence length="271" mass="31235">MLDGENRNTLLETVVFRPLYTRKWFGYLKAMSSDDDVNDNKSVGVIAAGQSNTVNTSFFSYIVEKLRWEKLKEFYDDENVNFEKWITLKSMKVAFLSQTVISVITRTILAKAEQRNSFPNSNVSDGLGKCITKSILSGAFMAANIGCMMIFITQFATWSEHFSLWTIPFATTVIPTIFSYSLGVKPLQAMKGGLMLGVLSSMAVFSVSLFYDLSIDETYQCIKNNIEVRLREERESELYRFMKEHHIRSKWFGKWMLKRSHIDEDIDDDEF</sequence>
<dbReference type="OrthoDB" id="5835649at2759"/>
<proteinExistence type="predicted"/>
<name>A0A182EE52_ONCOC</name>
<keyword evidence="1" id="KW-0472">Membrane</keyword>
<gene>
    <name evidence="2" type="ORF">NOO_LOCUS6356</name>
</gene>
<reference evidence="2 3" key="2">
    <citation type="submission" date="2018-08" db="EMBL/GenBank/DDBJ databases">
        <authorList>
            <person name="Laetsch R D."/>
            <person name="Stevens L."/>
            <person name="Kumar S."/>
            <person name="Blaxter L. M."/>
        </authorList>
    </citation>
    <scope>NUCLEOTIDE SEQUENCE [LARGE SCALE GENOMIC DNA]</scope>
</reference>
<keyword evidence="1" id="KW-1133">Transmembrane helix</keyword>
<protein>
    <submittedName>
        <fullName evidence="4">Aa_trans domain-containing protein</fullName>
    </submittedName>
</protein>
<dbReference type="AlphaFoldDB" id="A0A182EE52"/>
<evidence type="ECO:0000313" key="2">
    <source>
        <dbReference type="EMBL" id="VDK82087.1"/>
    </source>
</evidence>
<feature type="transmembrane region" description="Helical" evidence="1">
    <location>
        <begin position="135"/>
        <end position="156"/>
    </location>
</feature>
<dbReference type="EMBL" id="UYRW01001951">
    <property type="protein sequence ID" value="VDK82087.1"/>
    <property type="molecule type" value="Genomic_DNA"/>
</dbReference>
<feature type="transmembrane region" description="Helical" evidence="1">
    <location>
        <begin position="162"/>
        <end position="182"/>
    </location>
</feature>
<keyword evidence="1" id="KW-0812">Transmembrane</keyword>
<feature type="transmembrane region" description="Helical" evidence="1">
    <location>
        <begin position="194"/>
        <end position="211"/>
    </location>
</feature>
<dbReference type="Proteomes" id="UP000271087">
    <property type="component" value="Unassembled WGS sequence"/>
</dbReference>
<dbReference type="STRING" id="42157.A0A182EE52"/>
<dbReference type="WBParaSite" id="nOo.2.0.1.t06356-RA">
    <property type="protein sequence ID" value="nOo.2.0.1.t06356-RA"/>
    <property type="gene ID" value="nOo.2.0.1.g06356"/>
</dbReference>
<organism evidence="4">
    <name type="scientific">Onchocerca ochengi</name>
    <name type="common">Filarial nematode worm</name>
    <dbReference type="NCBI Taxonomy" id="42157"/>
    <lineage>
        <taxon>Eukaryota</taxon>
        <taxon>Metazoa</taxon>
        <taxon>Ecdysozoa</taxon>
        <taxon>Nematoda</taxon>
        <taxon>Chromadorea</taxon>
        <taxon>Rhabditida</taxon>
        <taxon>Spirurina</taxon>
        <taxon>Spiruromorpha</taxon>
        <taxon>Filarioidea</taxon>
        <taxon>Onchocercidae</taxon>
        <taxon>Onchocerca</taxon>
    </lineage>
</organism>
<accession>A0A182EE52</accession>
<evidence type="ECO:0000256" key="1">
    <source>
        <dbReference type="SAM" id="Phobius"/>
    </source>
</evidence>
<evidence type="ECO:0000313" key="4">
    <source>
        <dbReference type="WBParaSite" id="nOo.2.0.1.t06356-RA"/>
    </source>
</evidence>
<evidence type="ECO:0000313" key="3">
    <source>
        <dbReference type="Proteomes" id="UP000271087"/>
    </source>
</evidence>
<reference evidence="4" key="1">
    <citation type="submission" date="2016-06" db="UniProtKB">
        <authorList>
            <consortium name="WormBaseParasite"/>
        </authorList>
    </citation>
    <scope>IDENTIFICATION</scope>
</reference>